<protein>
    <recommendedName>
        <fullName evidence="3">Thiaminase-2/PQQC domain-containing protein</fullName>
    </recommendedName>
</protein>
<dbReference type="Gene3D" id="1.20.910.10">
    <property type="entry name" value="Heme oxygenase-like"/>
    <property type="match status" value="1"/>
</dbReference>
<dbReference type="PANTHER" id="PTHR43198:SF2">
    <property type="entry name" value="SI:CH1073-67J19.1-RELATED"/>
    <property type="match status" value="1"/>
</dbReference>
<keyword evidence="2" id="KW-0175">Coiled coil</keyword>
<dbReference type="SUPFAM" id="SSF48613">
    <property type="entry name" value="Heme oxygenase-like"/>
    <property type="match status" value="1"/>
</dbReference>
<dbReference type="PATRIC" id="fig|1350482.3.peg.1633"/>
<organism evidence="4 5">
    <name type="scientific">Cellulosimicrobium cellulans F16</name>
    <dbReference type="NCBI Taxonomy" id="1350482"/>
    <lineage>
        <taxon>Bacteria</taxon>
        <taxon>Bacillati</taxon>
        <taxon>Actinomycetota</taxon>
        <taxon>Actinomycetes</taxon>
        <taxon>Micrococcales</taxon>
        <taxon>Promicromonosporaceae</taxon>
        <taxon>Cellulosimicrobium</taxon>
    </lineage>
</organism>
<name>A0A0M0F9M0_CELCE</name>
<accession>A0A0M0F9M0</accession>
<comment type="pathway">
    <text evidence="1">Cofactor biosynthesis; thiamine diphosphate biosynthesis.</text>
</comment>
<evidence type="ECO:0000313" key="4">
    <source>
        <dbReference type="EMBL" id="KON74067.1"/>
    </source>
</evidence>
<dbReference type="AlphaFoldDB" id="A0A0M0F9M0"/>
<comment type="caution">
    <text evidence="4">The sequence shown here is derived from an EMBL/GenBank/DDBJ whole genome shotgun (WGS) entry which is preliminary data.</text>
</comment>
<gene>
    <name evidence="4" type="ORF">M768_08150</name>
</gene>
<dbReference type="InterPro" id="IPR050967">
    <property type="entry name" value="Thiamine_Salvage_TenA"/>
</dbReference>
<proteinExistence type="predicted"/>
<evidence type="ECO:0000256" key="2">
    <source>
        <dbReference type="SAM" id="Coils"/>
    </source>
</evidence>
<dbReference type="Proteomes" id="UP000037387">
    <property type="component" value="Unassembled WGS sequence"/>
</dbReference>
<keyword evidence="5" id="KW-1185">Reference proteome</keyword>
<dbReference type="GO" id="GO:0005829">
    <property type="term" value="C:cytosol"/>
    <property type="evidence" value="ECO:0007669"/>
    <property type="project" value="TreeGrafter"/>
</dbReference>
<reference evidence="4 5" key="1">
    <citation type="journal article" date="2015" name="Sci. Rep.">
        <title>Functional and structural properties of a novel cellulosome-like multienzyme complex: efficient glycoside hydrolysis of water-insoluble 7-xylosyl-10-deacetylpaclitaxel.</title>
        <authorList>
            <person name="Dou T.Y."/>
            <person name="Luan H.W."/>
            <person name="Ge G.B."/>
            <person name="Dong M.M."/>
            <person name="Zou H.F."/>
            <person name="He Y.Q."/>
            <person name="Cui P."/>
            <person name="Wang J.Y."/>
            <person name="Hao D.C."/>
            <person name="Yang S.L."/>
            <person name="Yang L."/>
        </authorList>
    </citation>
    <scope>NUCLEOTIDE SEQUENCE [LARGE SCALE GENOMIC DNA]</scope>
    <source>
        <strain evidence="4 5">F16</strain>
    </source>
</reference>
<sequence>MTTPAAITLNPVLADDPTALVRQEEAGFTADLARRYAHLFDEFYDHPFLVGLRDGSVEPAAVRHYVGQDHQYLTAYLRCYGLGMALAPDREWAAYFHEKAGFLLDDESHAHHAMCDFLGVTYEEAQTHRLAPSAQAYVDHMLAAGRDSLGVLLAALLPCPWTYIWSARRFWLAERETTPGAIEDDHPLAGWWEFYAAERTEGVLADLRARLDALAADVGEAERARMERAFELSCRHEIRFWQMAWSLERW</sequence>
<dbReference type="EMBL" id="ATNL01000007">
    <property type="protein sequence ID" value="KON74067.1"/>
    <property type="molecule type" value="Genomic_DNA"/>
</dbReference>
<dbReference type="CDD" id="cd19360">
    <property type="entry name" value="TenA_C_SaTenA-like"/>
    <property type="match status" value="1"/>
</dbReference>
<dbReference type="Pfam" id="PF03070">
    <property type="entry name" value="TENA_THI-4"/>
    <property type="match status" value="1"/>
</dbReference>
<dbReference type="PANTHER" id="PTHR43198">
    <property type="entry name" value="BIFUNCTIONAL TH2 PROTEIN"/>
    <property type="match status" value="1"/>
</dbReference>
<feature type="coiled-coil region" evidence="2">
    <location>
        <begin position="197"/>
        <end position="224"/>
    </location>
</feature>
<feature type="domain" description="Thiaminase-2/PQQC" evidence="3">
    <location>
        <begin position="39"/>
        <end position="245"/>
    </location>
</feature>
<evidence type="ECO:0000313" key="5">
    <source>
        <dbReference type="Proteomes" id="UP000037387"/>
    </source>
</evidence>
<dbReference type="InterPro" id="IPR016084">
    <property type="entry name" value="Haem_Oase-like_multi-hlx"/>
</dbReference>
<dbReference type="RefSeq" id="WP_082379698.1">
    <property type="nucleotide sequence ID" value="NZ_KQ435289.1"/>
</dbReference>
<evidence type="ECO:0000259" key="3">
    <source>
        <dbReference type="Pfam" id="PF03070"/>
    </source>
</evidence>
<dbReference type="InterPro" id="IPR004305">
    <property type="entry name" value="Thiaminase-2/PQQC"/>
</dbReference>
<evidence type="ECO:0000256" key="1">
    <source>
        <dbReference type="ARBA" id="ARBA00004948"/>
    </source>
</evidence>